<reference evidence="2" key="1">
    <citation type="submission" date="2016-10" db="EMBL/GenBank/DDBJ databases">
        <authorList>
            <person name="Varghese N."/>
        </authorList>
    </citation>
    <scope>NUCLEOTIDE SEQUENCE [LARGE SCALE GENOMIC DNA]</scope>
    <source>
        <strain evidence="2">DSM 45096 / BCRC 16803 / CGMCC 4.1857 / CIP 109030 / JCM 12277 / KCTC 19219 / NBRC 100920 / 33214</strain>
    </source>
</reference>
<keyword evidence="2" id="KW-1185">Reference proteome</keyword>
<dbReference type="AlphaFoldDB" id="A0A1H7VVE8"/>
<dbReference type="STRING" id="235985.SAMN05414137_11927"/>
<dbReference type="EMBL" id="FOAZ01000019">
    <property type="protein sequence ID" value="SEM13231.1"/>
    <property type="molecule type" value="Genomic_DNA"/>
</dbReference>
<dbReference type="Proteomes" id="UP000183015">
    <property type="component" value="Unassembled WGS sequence"/>
</dbReference>
<sequence>MAHQRLNTLSRHYAWDLCALCVCCVHSVPRASGTPQSNTDTNRRRRLTINQHEVADFTPPLGLLHKRVMNT</sequence>
<evidence type="ECO:0000313" key="1">
    <source>
        <dbReference type="EMBL" id="SEM13231.1"/>
    </source>
</evidence>
<organism evidence="1 2">
    <name type="scientific">Streptacidiphilus jiangxiensis</name>
    <dbReference type="NCBI Taxonomy" id="235985"/>
    <lineage>
        <taxon>Bacteria</taxon>
        <taxon>Bacillati</taxon>
        <taxon>Actinomycetota</taxon>
        <taxon>Actinomycetes</taxon>
        <taxon>Kitasatosporales</taxon>
        <taxon>Streptomycetaceae</taxon>
        <taxon>Streptacidiphilus</taxon>
    </lineage>
</organism>
<name>A0A1H7VVE8_STRJI</name>
<proteinExistence type="predicted"/>
<accession>A0A1H7VVE8</accession>
<gene>
    <name evidence="1" type="ORF">SAMN05414137_11927</name>
</gene>
<evidence type="ECO:0000313" key="2">
    <source>
        <dbReference type="Proteomes" id="UP000183015"/>
    </source>
</evidence>
<protein>
    <submittedName>
        <fullName evidence="1">Uncharacterized protein</fullName>
    </submittedName>
</protein>